<comment type="caution">
    <text evidence="3">The sequence shown here is derived from an EMBL/GenBank/DDBJ whole genome shotgun (WGS) entry which is preliminary data.</text>
</comment>
<proteinExistence type="predicted"/>
<name>A0A163SEJ5_9CELL</name>
<evidence type="ECO:0000256" key="1">
    <source>
        <dbReference type="SAM" id="MobiDB-lite"/>
    </source>
</evidence>
<dbReference type="Pfam" id="PF19608">
    <property type="entry name" value="DUF6113"/>
    <property type="match status" value="1"/>
</dbReference>
<feature type="region of interest" description="Disordered" evidence="1">
    <location>
        <begin position="132"/>
        <end position="159"/>
    </location>
</feature>
<dbReference type="EMBL" id="LRIE01000054">
    <property type="protein sequence ID" value="KZM36330.1"/>
    <property type="molecule type" value="Genomic_DNA"/>
</dbReference>
<dbReference type="InterPro" id="IPR046095">
    <property type="entry name" value="DUF6113"/>
</dbReference>
<evidence type="ECO:0000313" key="6">
    <source>
        <dbReference type="Proteomes" id="UP000093412"/>
    </source>
</evidence>
<evidence type="ECO:0000313" key="5">
    <source>
        <dbReference type="Proteomes" id="UP000076447"/>
    </source>
</evidence>
<accession>A0A163SEJ5</accession>
<keyword evidence="2" id="KW-0812">Transmembrane</keyword>
<keyword evidence="2" id="KW-0472">Membrane</keyword>
<keyword evidence="2" id="KW-1133">Transmembrane helix</keyword>
<reference evidence="3 5" key="1">
    <citation type="submission" date="2016-01" db="EMBL/GenBank/DDBJ databases">
        <title>Genome sequence of Oerskovia enterophila VJag, an agar and cellulose degrading bacterium.</title>
        <authorList>
            <person name="Poehlein A."/>
            <person name="Jag V."/>
            <person name="Bengelsdorf F."/>
            <person name="Duerre P."/>
            <person name="Daniel R."/>
        </authorList>
    </citation>
    <scope>NUCLEOTIDE SEQUENCE [LARGE SCALE GENOMIC DNA]</scope>
    <source>
        <strain evidence="3 5">VJag</strain>
    </source>
</reference>
<feature type="transmembrane region" description="Helical" evidence="2">
    <location>
        <begin position="103"/>
        <end position="122"/>
    </location>
</feature>
<sequence length="159" mass="16482">MDVVKKTGTRRLTHALLCVLLGLVVGIVGTVMHRVVVTDHLLPVGVVVALLAVLAAGTLARAWAGYAGVVGFAIGWVVAVQVLSMRGPGGDLLVPNQTVGLVWVYGGMLLVAVTAFLPASWFSDRPVRAVARASDESSQPQITTGSSPRTTTGHFGTDA</sequence>
<dbReference type="STRING" id="43678.OJAG_09650"/>
<dbReference type="EMBL" id="MAQA01000014">
    <property type="protein sequence ID" value="OCI31703.1"/>
    <property type="molecule type" value="Genomic_DNA"/>
</dbReference>
<dbReference type="AlphaFoldDB" id="A0A163SEJ5"/>
<feature type="transmembrane region" description="Helical" evidence="2">
    <location>
        <begin position="12"/>
        <end position="35"/>
    </location>
</feature>
<evidence type="ECO:0000256" key="2">
    <source>
        <dbReference type="SAM" id="Phobius"/>
    </source>
</evidence>
<reference evidence="4 6" key="2">
    <citation type="submission" date="2016-06" db="EMBL/GenBank/DDBJ databases">
        <title>Genome sequence of Oerskovia enterophila DSM 43852.</title>
        <authorList>
            <person name="Poehlein A."/>
            <person name="Jag V."/>
            <person name="Bengelsdorf F.R."/>
            <person name="Daniel R."/>
            <person name="Duerre P."/>
        </authorList>
    </citation>
    <scope>NUCLEOTIDE SEQUENCE [LARGE SCALE GENOMIC DNA]</scope>
    <source>
        <strain evidence="4 6">DSM 43852</strain>
    </source>
</reference>
<organism evidence="3 5">
    <name type="scientific">Oerskovia enterophila</name>
    <dbReference type="NCBI Taxonomy" id="43678"/>
    <lineage>
        <taxon>Bacteria</taxon>
        <taxon>Bacillati</taxon>
        <taxon>Actinomycetota</taxon>
        <taxon>Actinomycetes</taxon>
        <taxon>Micrococcales</taxon>
        <taxon>Cellulomonadaceae</taxon>
        <taxon>Oerskovia</taxon>
    </lineage>
</organism>
<dbReference type="PATRIC" id="fig|43678.3.peg.1009"/>
<feature type="transmembrane region" description="Helical" evidence="2">
    <location>
        <begin position="66"/>
        <end position="83"/>
    </location>
</feature>
<gene>
    <name evidence="4" type="ORF">OERS_15320</name>
    <name evidence="3" type="ORF">OJAG_09650</name>
</gene>
<dbReference type="Proteomes" id="UP000093412">
    <property type="component" value="Unassembled WGS sequence"/>
</dbReference>
<evidence type="ECO:0000313" key="4">
    <source>
        <dbReference type="EMBL" id="OCI31703.1"/>
    </source>
</evidence>
<dbReference type="Proteomes" id="UP000076447">
    <property type="component" value="Unassembled WGS sequence"/>
</dbReference>
<keyword evidence="6" id="KW-1185">Reference proteome</keyword>
<feature type="compositionally biased region" description="Polar residues" evidence="1">
    <location>
        <begin position="136"/>
        <end position="159"/>
    </location>
</feature>
<evidence type="ECO:0000313" key="3">
    <source>
        <dbReference type="EMBL" id="KZM36330.1"/>
    </source>
</evidence>
<feature type="transmembrane region" description="Helical" evidence="2">
    <location>
        <begin position="41"/>
        <end position="59"/>
    </location>
</feature>
<protein>
    <submittedName>
        <fullName evidence="3">Uncharacterized protein</fullName>
    </submittedName>
</protein>